<dbReference type="InterPro" id="IPR006626">
    <property type="entry name" value="PbH1"/>
</dbReference>
<dbReference type="InterPro" id="IPR011050">
    <property type="entry name" value="Pectin_lyase_fold/virulence"/>
</dbReference>
<gene>
    <name evidence="5" type="ORF">IFO69_18185</name>
</gene>
<accession>A0ABR9API1</accession>
<comment type="caution">
    <text evidence="5">The sequence shown here is derived from an EMBL/GenBank/DDBJ whole genome shotgun (WGS) entry which is preliminary data.</text>
</comment>
<evidence type="ECO:0000256" key="3">
    <source>
        <dbReference type="ARBA" id="ARBA00023295"/>
    </source>
</evidence>
<evidence type="ECO:0000256" key="1">
    <source>
        <dbReference type="ARBA" id="ARBA00008834"/>
    </source>
</evidence>
<sequence length="476" mass="53547">MKLISRYYLLGFVVTLLVFSCSQKKEADVAVLRESGPWAQLDSIRALIKAPEFPDREFVITEYGAEEGDDFLNTEAIAAAIKACHKAGGGRVVIPKGEFLTGAVHLLSNVNLHLADGATLKFSRNAKDYLPVVRSRWEGMELMNYSPFIYAYQQENIAITGNGILDGNADMENWWPWCGAKHYGWKEGMGRQNPARKLLHEMVHEEVPLEERVFGEGHFLRPQFVQPFECKNVLIQDVKLINSPMWNLHPVLCENVIVQRVKIETLGPNNDGCDPEACKNVWITECYFDTGDDCIAIKSGRNEDGRNPGIPSENIIIEDCEMKEGHGGVVIGSEISGGARNVFAQNLVMDSPNLDRVLRIKTSSKRGGTVENVYMRDVVVGTYREAAVRFNMFYEEEGDHIPTIRNVIVENLQVKNGGKYAVMANAYESSPVTNFQMINCRIDSVDEVFNVNHMKDVKFENVVINGEEVKYEEKVK</sequence>
<comment type="similarity">
    <text evidence="1 4">Belongs to the glycosyl hydrolase 28 family.</text>
</comment>
<organism evidence="5 6">
    <name type="scientific">Echinicola arenosa</name>
    <dbReference type="NCBI Taxonomy" id="2774144"/>
    <lineage>
        <taxon>Bacteria</taxon>
        <taxon>Pseudomonadati</taxon>
        <taxon>Bacteroidota</taxon>
        <taxon>Cytophagia</taxon>
        <taxon>Cytophagales</taxon>
        <taxon>Cyclobacteriaceae</taxon>
        <taxon>Echinicola</taxon>
    </lineage>
</organism>
<name>A0ABR9API1_9BACT</name>
<evidence type="ECO:0000313" key="5">
    <source>
        <dbReference type="EMBL" id="MBD8490687.1"/>
    </source>
</evidence>
<dbReference type="GO" id="GO:0016787">
    <property type="term" value="F:hydrolase activity"/>
    <property type="evidence" value="ECO:0007669"/>
    <property type="project" value="UniProtKB-KW"/>
</dbReference>
<keyword evidence="6" id="KW-1185">Reference proteome</keyword>
<dbReference type="Pfam" id="PF00295">
    <property type="entry name" value="Glyco_hydro_28"/>
    <property type="match status" value="1"/>
</dbReference>
<dbReference type="Proteomes" id="UP000647133">
    <property type="component" value="Unassembled WGS sequence"/>
</dbReference>
<dbReference type="EMBL" id="JACYTQ010000008">
    <property type="protein sequence ID" value="MBD8490687.1"/>
    <property type="molecule type" value="Genomic_DNA"/>
</dbReference>
<keyword evidence="2 4" id="KW-0378">Hydrolase</keyword>
<dbReference type="RefSeq" id="WP_192011568.1">
    <property type="nucleotide sequence ID" value="NZ_JACYTQ010000008.1"/>
</dbReference>
<keyword evidence="3 4" id="KW-0326">Glycosidase</keyword>
<dbReference type="SMART" id="SM00710">
    <property type="entry name" value="PbH1"/>
    <property type="match status" value="3"/>
</dbReference>
<dbReference type="PANTHER" id="PTHR31339">
    <property type="entry name" value="PECTIN LYASE-RELATED"/>
    <property type="match status" value="1"/>
</dbReference>
<protein>
    <submittedName>
        <fullName evidence="5">Glycoside hydrolase family 28 protein</fullName>
    </submittedName>
</protein>
<dbReference type="InterPro" id="IPR051801">
    <property type="entry name" value="GH28_Enzymes"/>
</dbReference>
<evidence type="ECO:0000256" key="4">
    <source>
        <dbReference type="RuleBase" id="RU361169"/>
    </source>
</evidence>
<dbReference type="PANTHER" id="PTHR31339:SF9">
    <property type="entry name" value="PLASMIN AND FIBRONECTIN-BINDING PROTEIN A"/>
    <property type="match status" value="1"/>
</dbReference>
<dbReference type="SUPFAM" id="SSF51126">
    <property type="entry name" value="Pectin lyase-like"/>
    <property type="match status" value="1"/>
</dbReference>
<evidence type="ECO:0000313" key="6">
    <source>
        <dbReference type="Proteomes" id="UP000647133"/>
    </source>
</evidence>
<dbReference type="PROSITE" id="PS51257">
    <property type="entry name" value="PROKAR_LIPOPROTEIN"/>
    <property type="match status" value="1"/>
</dbReference>
<dbReference type="InterPro" id="IPR012334">
    <property type="entry name" value="Pectin_lyas_fold"/>
</dbReference>
<proteinExistence type="inferred from homology"/>
<dbReference type="PROSITE" id="PS00502">
    <property type="entry name" value="POLYGALACTURONASE"/>
    <property type="match status" value="1"/>
</dbReference>
<evidence type="ECO:0000256" key="2">
    <source>
        <dbReference type="ARBA" id="ARBA00022801"/>
    </source>
</evidence>
<dbReference type="InterPro" id="IPR000743">
    <property type="entry name" value="Glyco_hydro_28"/>
</dbReference>
<dbReference type="Gene3D" id="2.160.20.10">
    <property type="entry name" value="Single-stranded right-handed beta-helix, Pectin lyase-like"/>
    <property type="match status" value="1"/>
</dbReference>
<reference evidence="5 6" key="1">
    <citation type="submission" date="2020-09" db="EMBL/GenBank/DDBJ databases">
        <title>Echinicola sp. CAU 1574 isolated from sand of Sido Beach.</title>
        <authorList>
            <person name="Kim W."/>
        </authorList>
    </citation>
    <scope>NUCLEOTIDE SEQUENCE [LARGE SCALE GENOMIC DNA]</scope>
    <source>
        <strain evidence="5 6">CAU 1574</strain>
    </source>
</reference>